<dbReference type="InterPro" id="IPR057011">
    <property type="entry name" value="ULT1/2_SAND"/>
</dbReference>
<dbReference type="Proteomes" id="UP000053555">
    <property type="component" value="Unassembled WGS sequence"/>
</dbReference>
<evidence type="ECO:0000313" key="3">
    <source>
        <dbReference type="EMBL" id="KHN31637.1"/>
    </source>
</evidence>
<dbReference type="Pfam" id="PF23292">
    <property type="entry name" value="SAND_ULT1"/>
    <property type="match status" value="1"/>
</dbReference>
<organism evidence="3">
    <name type="scientific">Glycine soja</name>
    <name type="common">Wild soybean</name>
    <dbReference type="NCBI Taxonomy" id="3848"/>
    <lineage>
        <taxon>Eukaryota</taxon>
        <taxon>Viridiplantae</taxon>
        <taxon>Streptophyta</taxon>
        <taxon>Embryophyta</taxon>
        <taxon>Tracheophyta</taxon>
        <taxon>Spermatophyta</taxon>
        <taxon>Magnoliopsida</taxon>
        <taxon>eudicotyledons</taxon>
        <taxon>Gunneridae</taxon>
        <taxon>Pentapetalae</taxon>
        <taxon>rosids</taxon>
        <taxon>fabids</taxon>
        <taxon>Fabales</taxon>
        <taxon>Fabaceae</taxon>
        <taxon>Papilionoideae</taxon>
        <taxon>50 kb inversion clade</taxon>
        <taxon>NPAAA clade</taxon>
        <taxon>indigoferoid/millettioid clade</taxon>
        <taxon>Phaseoleae</taxon>
        <taxon>Glycine</taxon>
        <taxon>Glycine subgen. Soja</taxon>
    </lineage>
</organism>
<evidence type="ECO:0000256" key="1">
    <source>
        <dbReference type="SAM" id="MobiDB-lite"/>
    </source>
</evidence>
<feature type="domain" description="ULTRAPETALA1/2 SAND" evidence="2">
    <location>
        <begin position="46"/>
        <end position="94"/>
    </location>
</feature>
<dbReference type="InterPro" id="IPR020533">
    <property type="entry name" value="Developmental_reg_ULTRAPETALA"/>
</dbReference>
<dbReference type="EMBL" id="KN650827">
    <property type="protein sequence ID" value="KHN31637.1"/>
    <property type="molecule type" value="Genomic_DNA"/>
</dbReference>
<feature type="compositionally biased region" description="Polar residues" evidence="1">
    <location>
        <begin position="1"/>
        <end position="14"/>
    </location>
</feature>
<reference evidence="3" key="1">
    <citation type="submission" date="2014-07" db="EMBL/GenBank/DDBJ databases">
        <title>Identification of a novel salt tolerance gene in wild soybean by whole-genome sequencing.</title>
        <authorList>
            <person name="Lam H.-M."/>
            <person name="Qi X."/>
            <person name="Li M.-W."/>
            <person name="Liu X."/>
            <person name="Xie M."/>
            <person name="Ni M."/>
            <person name="Xu X."/>
        </authorList>
    </citation>
    <scope>NUCLEOTIDE SEQUENCE [LARGE SCALE GENOMIC DNA]</scope>
    <source>
        <tissue evidence="3">Root</tissue>
    </source>
</reference>
<dbReference type="GO" id="GO:0005634">
    <property type="term" value="C:nucleus"/>
    <property type="evidence" value="ECO:0007669"/>
    <property type="project" value="TreeGrafter"/>
</dbReference>
<gene>
    <name evidence="3" type="ORF">glysoja_046681</name>
</gene>
<proteinExistence type="predicted"/>
<dbReference type="GO" id="GO:0005829">
    <property type="term" value="C:cytosol"/>
    <property type="evidence" value="ECO:0007669"/>
    <property type="project" value="TreeGrafter"/>
</dbReference>
<protein>
    <submittedName>
        <fullName evidence="3">Protein ULTRAPETALA 2</fullName>
    </submittedName>
</protein>
<name>A0A0B2RII9_GLYSO</name>
<dbReference type="AlphaFoldDB" id="A0A0B2RII9"/>
<sequence length="187" mass="21100">MTTGDPPQQKTSQGNEKKKEDENITQGDPPKQKRSQGNEKKTEDDNITQVNVTLEAFEKYALREWSGRWKRNIWVHCEDEDKVPLWKTPLIKYYTHQANVANRKDSAMKKQKFHGMSSCIGRDAGRSAKLHAMMMKRDQVGKQAGAVLVLQLTKAAQLVTVKGASNAALRIAIAKNAETLCYMLNLN</sequence>
<feature type="region of interest" description="Disordered" evidence="1">
    <location>
        <begin position="1"/>
        <end position="47"/>
    </location>
</feature>
<dbReference type="PANTHER" id="PTHR34053">
    <property type="entry name" value="PROTEIN ULTRAPETALA 1"/>
    <property type="match status" value="1"/>
</dbReference>
<accession>A0A0B2RII9</accession>
<evidence type="ECO:0000259" key="2">
    <source>
        <dbReference type="Pfam" id="PF23292"/>
    </source>
</evidence>
<dbReference type="PANTHER" id="PTHR34053:SF2">
    <property type="entry name" value="SAND DOMAIN-CONTAINING PROTEIN"/>
    <property type="match status" value="1"/>
</dbReference>